<evidence type="ECO:0000259" key="10">
    <source>
        <dbReference type="Pfam" id="PF01467"/>
    </source>
</evidence>
<organism evidence="11 12">
    <name type="scientific">Saccharothrix yanglingensis</name>
    <dbReference type="NCBI Taxonomy" id="659496"/>
    <lineage>
        <taxon>Bacteria</taxon>
        <taxon>Bacillati</taxon>
        <taxon>Actinomycetota</taxon>
        <taxon>Actinomycetes</taxon>
        <taxon>Pseudonocardiales</taxon>
        <taxon>Pseudonocardiaceae</taxon>
        <taxon>Saccharothrix</taxon>
    </lineage>
</organism>
<dbReference type="PANTHER" id="PTHR43793">
    <property type="entry name" value="FAD SYNTHASE"/>
    <property type="match status" value="1"/>
</dbReference>
<dbReference type="Proteomes" id="UP001225605">
    <property type="component" value="Unassembled WGS sequence"/>
</dbReference>
<comment type="catalytic activity">
    <reaction evidence="8">
        <text>D-glycero-beta-D-manno-heptose 1-phosphate + ATP + H(+) = ADP-D-glycero-beta-D-manno-heptose + diphosphate</text>
        <dbReference type="Rhea" id="RHEA:27465"/>
        <dbReference type="ChEBI" id="CHEBI:15378"/>
        <dbReference type="ChEBI" id="CHEBI:30616"/>
        <dbReference type="ChEBI" id="CHEBI:33019"/>
        <dbReference type="ChEBI" id="CHEBI:59967"/>
        <dbReference type="ChEBI" id="CHEBI:61593"/>
        <dbReference type="EC" id="2.7.7.70"/>
    </reaction>
</comment>
<dbReference type="SUPFAM" id="SSF53613">
    <property type="entry name" value="Ribokinase-like"/>
    <property type="match status" value="1"/>
</dbReference>
<keyword evidence="4" id="KW-0547">Nucleotide-binding</keyword>
<dbReference type="InterPro" id="IPR050385">
    <property type="entry name" value="Archaeal_FAD_synthase"/>
</dbReference>
<dbReference type="Gene3D" id="3.40.50.620">
    <property type="entry name" value="HUPs"/>
    <property type="match status" value="1"/>
</dbReference>
<evidence type="ECO:0000259" key="9">
    <source>
        <dbReference type="Pfam" id="PF00294"/>
    </source>
</evidence>
<keyword evidence="3 11" id="KW-0548">Nucleotidyltransferase</keyword>
<dbReference type="NCBIfam" id="TIGR00125">
    <property type="entry name" value="cyt_tran_rel"/>
    <property type="match status" value="1"/>
</dbReference>
<evidence type="ECO:0000313" key="11">
    <source>
        <dbReference type="EMBL" id="MDQ2584203.1"/>
    </source>
</evidence>
<keyword evidence="6" id="KW-0511">Multifunctional enzyme</keyword>
<keyword evidence="12" id="KW-1185">Reference proteome</keyword>
<evidence type="ECO:0000256" key="3">
    <source>
        <dbReference type="ARBA" id="ARBA00022695"/>
    </source>
</evidence>
<dbReference type="Pfam" id="PF01467">
    <property type="entry name" value="CTP_transf_like"/>
    <property type="match status" value="1"/>
</dbReference>
<evidence type="ECO:0000256" key="8">
    <source>
        <dbReference type="ARBA" id="ARBA00047428"/>
    </source>
</evidence>
<keyword evidence="5" id="KW-0067">ATP-binding</keyword>
<dbReference type="RefSeq" id="WP_306745325.1">
    <property type="nucleotide sequence ID" value="NZ_NSDM01000003.1"/>
</dbReference>
<dbReference type="InterPro" id="IPR014729">
    <property type="entry name" value="Rossmann-like_a/b/a_fold"/>
</dbReference>
<dbReference type="NCBIfam" id="TIGR02199">
    <property type="entry name" value="rfaE_dom_II"/>
    <property type="match status" value="1"/>
</dbReference>
<accession>A0ABU0WWG6</accession>
<evidence type="ECO:0000256" key="2">
    <source>
        <dbReference type="ARBA" id="ARBA00022679"/>
    </source>
</evidence>
<dbReference type="Pfam" id="PF00294">
    <property type="entry name" value="PfkB"/>
    <property type="match status" value="1"/>
</dbReference>
<evidence type="ECO:0000256" key="5">
    <source>
        <dbReference type="ARBA" id="ARBA00022840"/>
    </source>
</evidence>
<keyword evidence="2" id="KW-0808">Transferase</keyword>
<dbReference type="PANTHER" id="PTHR43793:SF2">
    <property type="entry name" value="BIFUNCTIONAL PROTEIN HLDE"/>
    <property type="match status" value="1"/>
</dbReference>
<dbReference type="Gene3D" id="3.40.1190.20">
    <property type="match status" value="1"/>
</dbReference>
<evidence type="ECO:0000256" key="1">
    <source>
        <dbReference type="ARBA" id="ARBA00012519"/>
    </source>
</evidence>
<name>A0ABU0WWG6_9PSEU</name>
<keyword evidence="7" id="KW-0119">Carbohydrate metabolism</keyword>
<evidence type="ECO:0000256" key="6">
    <source>
        <dbReference type="ARBA" id="ARBA00023268"/>
    </source>
</evidence>
<dbReference type="SUPFAM" id="SSF52374">
    <property type="entry name" value="Nucleotidylyl transferase"/>
    <property type="match status" value="1"/>
</dbReference>
<dbReference type="InterPro" id="IPR011611">
    <property type="entry name" value="PfkB_dom"/>
</dbReference>
<reference evidence="11 12" key="1">
    <citation type="submission" date="2017-06" db="EMBL/GenBank/DDBJ databases">
        <title>Cultured bacterium strain Saccharothrix yanglingensis Hhs.015.</title>
        <authorList>
            <person name="Xia Y."/>
        </authorList>
    </citation>
    <scope>NUCLEOTIDE SEQUENCE [LARGE SCALE GENOMIC DNA]</scope>
    <source>
        <strain evidence="11 12">Hhs.015</strain>
    </source>
</reference>
<dbReference type="InterPro" id="IPR029056">
    <property type="entry name" value="Ribokinase-like"/>
</dbReference>
<dbReference type="InterPro" id="IPR011914">
    <property type="entry name" value="RfaE_dom_II"/>
</dbReference>
<evidence type="ECO:0000256" key="7">
    <source>
        <dbReference type="ARBA" id="ARBA00023277"/>
    </source>
</evidence>
<comment type="caution">
    <text evidence="11">The sequence shown here is derived from an EMBL/GenBank/DDBJ whole genome shotgun (WGS) entry which is preliminary data.</text>
</comment>
<feature type="domain" description="Carbohydrate kinase PfkB" evidence="9">
    <location>
        <begin position="156"/>
        <end position="276"/>
    </location>
</feature>
<proteinExistence type="predicted"/>
<evidence type="ECO:0000256" key="4">
    <source>
        <dbReference type="ARBA" id="ARBA00022741"/>
    </source>
</evidence>
<dbReference type="EC" id="2.7.7.70" evidence="1"/>
<dbReference type="GO" id="GO:0016779">
    <property type="term" value="F:nucleotidyltransferase activity"/>
    <property type="evidence" value="ECO:0007669"/>
    <property type="project" value="UniProtKB-KW"/>
</dbReference>
<dbReference type="EMBL" id="NSDM01000003">
    <property type="protein sequence ID" value="MDQ2584203.1"/>
    <property type="molecule type" value="Genomic_DNA"/>
</dbReference>
<feature type="domain" description="Cytidyltransferase-like" evidence="10">
    <location>
        <begin position="315"/>
        <end position="426"/>
    </location>
</feature>
<protein>
    <recommendedName>
        <fullName evidence="1">D-glycero-beta-D-manno-heptose 1-phosphate adenylyltransferase</fullName>
        <ecNumber evidence="1">2.7.7.70</ecNumber>
    </recommendedName>
</protein>
<gene>
    <name evidence="11" type="primary">rfaE2</name>
    <name evidence="11" type="ORF">CKY47_09460</name>
</gene>
<evidence type="ECO:0000313" key="12">
    <source>
        <dbReference type="Proteomes" id="UP001225605"/>
    </source>
</evidence>
<dbReference type="InterPro" id="IPR004821">
    <property type="entry name" value="Cyt_trans-like"/>
</dbReference>
<sequence length="442" mass="45285">MKLAVVGDCLLDVDLVGTAERLCPDAPAPVLDVSDEHVRPGGAGLAAALAARDGLDVVLVGAVADDADGHRLRAALTDVPSVLGPTGVATPVKTRLRCGGHSIARVDRGGGPGAPRVTDEMLDAVRSADLVLVSDYGRGLVRDERLRGVLAGVPVVWDPHPRGPEPVPGARLVTPNAAEAAGFSGHADAEDAAAALRGRWRARAVVVTRGADGALLHGGGTPVTVPAPRVAVADPCGAGDRFAVTAAARLMAGAPLDEAVASAVTAAADFLARGGAAGFAARATVPRARVGGAGPSSGVSAVDAVRARGGVVVATGGCFDLLHAGHVRTLRAARSLGDCLVVCLNSDSSVRRLKGPDRPVTLEQDRVEVLRALDCVDDVLVFGEDTPERLLAELRPDVWVKGGDYTADSLPEADLVREWGGRTVVVPYHRGRSTTEMLSRRG</sequence>